<gene>
    <name evidence="1" type="ORF">GCM10010502_42250</name>
</gene>
<organism evidence="1 2">
    <name type="scientific">Kitasatospora aureofaciens</name>
    <name type="common">Streptomyces aureofaciens</name>
    <dbReference type="NCBI Taxonomy" id="1894"/>
    <lineage>
        <taxon>Bacteria</taxon>
        <taxon>Bacillati</taxon>
        <taxon>Actinomycetota</taxon>
        <taxon>Actinomycetes</taxon>
        <taxon>Kitasatosporales</taxon>
        <taxon>Streptomycetaceae</taxon>
        <taxon>Kitasatospora</taxon>
    </lineage>
</organism>
<dbReference type="Pfam" id="PF20062">
    <property type="entry name" value="DUF6461"/>
    <property type="match status" value="1"/>
</dbReference>
<evidence type="ECO:0000313" key="1">
    <source>
        <dbReference type="EMBL" id="GGU85532.1"/>
    </source>
</evidence>
<reference evidence="1" key="2">
    <citation type="submission" date="2020-09" db="EMBL/GenBank/DDBJ databases">
        <authorList>
            <person name="Sun Q."/>
            <person name="Ohkuma M."/>
        </authorList>
    </citation>
    <scope>NUCLEOTIDE SEQUENCE</scope>
    <source>
        <strain evidence="1">JCM 4434</strain>
    </source>
</reference>
<reference evidence="1" key="1">
    <citation type="journal article" date="2014" name="Int. J. Syst. Evol. Microbiol.">
        <title>Complete genome sequence of Corynebacterium casei LMG S-19264T (=DSM 44701T), isolated from a smear-ripened cheese.</title>
        <authorList>
            <consortium name="US DOE Joint Genome Institute (JGI-PGF)"/>
            <person name="Walter F."/>
            <person name="Albersmeier A."/>
            <person name="Kalinowski J."/>
            <person name="Ruckert C."/>
        </authorList>
    </citation>
    <scope>NUCLEOTIDE SEQUENCE</scope>
    <source>
        <strain evidence="1">JCM 4434</strain>
    </source>
</reference>
<dbReference type="InterPro" id="IPR045592">
    <property type="entry name" value="DUF6461"/>
</dbReference>
<accession>A0A8H9HXP3</accession>
<comment type="caution">
    <text evidence="1">The sequence shown here is derived from an EMBL/GenBank/DDBJ whole genome shotgun (WGS) entry which is preliminary data.</text>
</comment>
<protein>
    <submittedName>
        <fullName evidence="1">Uncharacterized protein</fullName>
    </submittedName>
</protein>
<dbReference type="EMBL" id="BMUB01000009">
    <property type="protein sequence ID" value="GGU85532.1"/>
    <property type="molecule type" value="Genomic_DNA"/>
</dbReference>
<proteinExistence type="predicted"/>
<name>A0A8H9HXP3_KITAU</name>
<dbReference type="Proteomes" id="UP000610124">
    <property type="component" value="Unassembled WGS sequence"/>
</dbReference>
<evidence type="ECO:0000313" key="2">
    <source>
        <dbReference type="Proteomes" id="UP000610124"/>
    </source>
</evidence>
<sequence length="248" mass="26533">MISVRVRTGCVWPPQGRREGRGVMIGVIGDGSREAEDQDGEGIQWLADAGGEVDGVIFARGIPPEELARRMGADPAAATGPISGTEIWGLDIEVYRPGDDGDGVIRVGETDGWSFAIEYGDSTGGELLTEIARGGVEVVHFRPMPDQPPALLDYARDGAVLCGFGLGEERWRWGQEPDLLVPELVAANVLEADGVTRCAPGAVPYPSAWQRTLGVVGRRFGLRLPRAVLGELRLPAYVVRGRPGLELP</sequence>
<dbReference type="AlphaFoldDB" id="A0A8H9HXP3"/>